<dbReference type="SUPFAM" id="SSF64288">
    <property type="entry name" value="Chorismate lyase-like"/>
    <property type="match status" value="1"/>
</dbReference>
<keyword evidence="2 5" id="KW-0831">Ubiquinone biosynthesis</keyword>
<dbReference type="STRING" id="1565605.PG1C_11440"/>
<comment type="catalytic activity">
    <reaction evidence="5">
        <text>chorismate = 4-hydroxybenzoate + pyruvate</text>
        <dbReference type="Rhea" id="RHEA:16505"/>
        <dbReference type="ChEBI" id="CHEBI:15361"/>
        <dbReference type="ChEBI" id="CHEBI:17879"/>
        <dbReference type="ChEBI" id="CHEBI:29748"/>
        <dbReference type="EC" id="4.1.3.40"/>
    </reaction>
</comment>
<dbReference type="GO" id="GO:0008813">
    <property type="term" value="F:chorismate lyase activity"/>
    <property type="evidence" value="ECO:0007669"/>
    <property type="project" value="UniProtKB-UniRule"/>
</dbReference>
<reference evidence="6 7" key="1">
    <citation type="journal article" date="2015" name="Genome Announc.">
        <title>Complete Genome Sequence of a Novel Bacterium within the Family Rhodocyclaceae That Degrades Polycyclic Aromatic Hydrocarbons.</title>
        <authorList>
            <person name="Singleton D.R."/>
            <person name="Dickey A.N."/>
            <person name="Scholl E.H."/>
            <person name="Wright F.A."/>
            <person name="Aitken M.D."/>
        </authorList>
    </citation>
    <scope>NUCLEOTIDE SEQUENCE [LARGE SCALE GENOMIC DNA]</scope>
    <source>
        <strain evidence="7">PG1-Ca6</strain>
    </source>
</reference>
<evidence type="ECO:0000256" key="4">
    <source>
        <dbReference type="ARBA" id="ARBA00023317"/>
    </source>
</evidence>
<dbReference type="PANTHER" id="PTHR38683">
    <property type="entry name" value="CHORISMATE PYRUVATE-LYASE"/>
    <property type="match status" value="1"/>
</dbReference>
<comment type="caution">
    <text evidence="5">Lacks conserved residue(s) required for the propagation of feature annotation.</text>
</comment>
<comment type="similarity">
    <text evidence="5">Belongs to the UbiC family.</text>
</comment>
<keyword evidence="7" id="KW-1185">Reference proteome</keyword>
<dbReference type="AlphaFoldDB" id="A0A0C5J187"/>
<dbReference type="KEGG" id="rbu:PG1C_11440"/>
<accession>A0A0C5J187</accession>
<keyword evidence="4 5" id="KW-0670">Pyruvate</keyword>
<comment type="subcellular location">
    <subcellularLocation>
        <location evidence="5">Cytoplasm</location>
    </subcellularLocation>
</comment>
<keyword evidence="3 5" id="KW-0456">Lyase</keyword>
<dbReference type="Gene3D" id="3.40.1410.10">
    <property type="entry name" value="Chorismate lyase-like"/>
    <property type="match status" value="1"/>
</dbReference>
<organism evidence="6 7">
    <name type="scientific">Rugosibacter aromaticivorans</name>
    <dbReference type="NCBI Taxonomy" id="1565605"/>
    <lineage>
        <taxon>Bacteria</taxon>
        <taxon>Pseudomonadati</taxon>
        <taxon>Pseudomonadota</taxon>
        <taxon>Betaproteobacteria</taxon>
        <taxon>Nitrosomonadales</taxon>
        <taxon>Sterolibacteriaceae</taxon>
        <taxon>Rugosibacter</taxon>
    </lineage>
</organism>
<comment type="function">
    <text evidence="5">Removes the pyruvyl group from chorismate, with concomitant aromatization of the ring, to provide 4-hydroxybenzoate (4HB) for the ubiquinone pathway.</text>
</comment>
<dbReference type="InterPro" id="IPR007440">
    <property type="entry name" value="Chorismate--pyruvate_lyase"/>
</dbReference>
<dbReference type="HOGENOM" id="CLU_096824_2_0_4"/>
<sequence>MVLRISSPWSRHLPLAHTARPYYSWLRERGSLSVRWQKASGAFRVEPVRQARLPPLADEYALLGLPLRRHAWVRDVVLYCGDTPVAFAHAVAPVVPRGAVQHWLRKLGRRSLGTLLFSHPGFVRLGVEYAGIDVRHPLHDGIFTHNRLHQRYWARRTLFALGAQRVALTEVFLPTVLAFQ</sequence>
<feature type="binding site" evidence="5">
    <location>
        <position position="112"/>
    </location>
    <ligand>
        <name>substrate</name>
    </ligand>
</feature>
<dbReference type="GO" id="GO:0006744">
    <property type="term" value="P:ubiquinone biosynthetic process"/>
    <property type="evidence" value="ECO:0007669"/>
    <property type="project" value="UniProtKB-UniRule"/>
</dbReference>
<evidence type="ECO:0000313" key="7">
    <source>
        <dbReference type="Proteomes" id="UP000061603"/>
    </source>
</evidence>
<gene>
    <name evidence="5" type="primary">ubiC</name>
    <name evidence="6" type="ORF">PG1C_11440</name>
</gene>
<dbReference type="Proteomes" id="UP000061603">
    <property type="component" value="Chromosome"/>
</dbReference>
<keyword evidence="1 5" id="KW-0963">Cytoplasm</keyword>
<dbReference type="GO" id="GO:0042866">
    <property type="term" value="P:pyruvate biosynthetic process"/>
    <property type="evidence" value="ECO:0007669"/>
    <property type="project" value="UniProtKB-UniRule"/>
</dbReference>
<feature type="binding site" evidence="5">
    <location>
        <position position="170"/>
    </location>
    <ligand>
        <name>substrate</name>
    </ligand>
</feature>
<evidence type="ECO:0000256" key="3">
    <source>
        <dbReference type="ARBA" id="ARBA00023239"/>
    </source>
</evidence>
<dbReference type="GO" id="GO:0005829">
    <property type="term" value="C:cytosol"/>
    <property type="evidence" value="ECO:0007669"/>
    <property type="project" value="TreeGrafter"/>
</dbReference>
<dbReference type="HAMAP" id="MF_01632">
    <property type="entry name" value="UbiC"/>
    <property type="match status" value="1"/>
</dbReference>
<proteinExistence type="inferred from homology"/>
<protein>
    <recommendedName>
        <fullName evidence="5">Probable chorismate pyruvate-lyase</fullName>
        <shortName evidence="5">CL</shortName>
        <shortName evidence="5">CPL</shortName>
        <ecNumber evidence="5">4.1.3.40</ecNumber>
    </recommendedName>
</protein>
<feature type="binding site" evidence="5">
    <location>
        <position position="74"/>
    </location>
    <ligand>
        <name>substrate</name>
    </ligand>
</feature>
<dbReference type="Pfam" id="PF04345">
    <property type="entry name" value="Chor_lyase"/>
    <property type="match status" value="1"/>
</dbReference>
<evidence type="ECO:0000313" key="6">
    <source>
        <dbReference type="EMBL" id="AJP48877.1"/>
    </source>
</evidence>
<dbReference type="PANTHER" id="PTHR38683:SF1">
    <property type="entry name" value="CHORISMATE PYRUVATE-LYASE"/>
    <property type="match status" value="1"/>
</dbReference>
<dbReference type="InterPro" id="IPR028978">
    <property type="entry name" value="Chorismate_lyase_/UTRA_dom_sf"/>
</dbReference>
<evidence type="ECO:0000256" key="1">
    <source>
        <dbReference type="ARBA" id="ARBA00022490"/>
    </source>
</evidence>
<evidence type="ECO:0000256" key="2">
    <source>
        <dbReference type="ARBA" id="ARBA00022688"/>
    </source>
</evidence>
<evidence type="ECO:0000256" key="5">
    <source>
        <dbReference type="HAMAP-Rule" id="MF_01632"/>
    </source>
</evidence>
<dbReference type="UniPathway" id="UPA00232"/>
<dbReference type="RefSeq" id="WP_202634929.1">
    <property type="nucleotide sequence ID" value="NZ_CP010554.1"/>
</dbReference>
<dbReference type="EC" id="4.1.3.40" evidence="5"/>
<comment type="pathway">
    <text evidence="5">Cofactor biosynthesis; ubiquinone biosynthesis.</text>
</comment>
<name>A0A0C5J187_9PROT</name>
<dbReference type="EMBL" id="CP010554">
    <property type="protein sequence ID" value="AJP48877.1"/>
    <property type="molecule type" value="Genomic_DNA"/>
</dbReference>